<evidence type="ECO:0000256" key="2">
    <source>
        <dbReference type="ARBA" id="ARBA00006757"/>
    </source>
</evidence>
<evidence type="ECO:0000256" key="6">
    <source>
        <dbReference type="SAM" id="Phobius"/>
    </source>
</evidence>
<dbReference type="Pfam" id="PF25129">
    <property type="entry name" value="Pyr4-TMTC"/>
    <property type="match status" value="1"/>
</dbReference>
<keyword evidence="3 6" id="KW-0812">Transmembrane</keyword>
<dbReference type="GO" id="GO:0016020">
    <property type="term" value="C:membrane"/>
    <property type="evidence" value="ECO:0007669"/>
    <property type="project" value="UniProtKB-SubCell"/>
</dbReference>
<name>A0A319EQZ1_ASPSB</name>
<evidence type="ECO:0000256" key="4">
    <source>
        <dbReference type="ARBA" id="ARBA00022989"/>
    </source>
</evidence>
<dbReference type="GO" id="GO:0016829">
    <property type="term" value="F:lyase activity"/>
    <property type="evidence" value="ECO:0007669"/>
    <property type="project" value="InterPro"/>
</dbReference>
<feature type="transmembrane region" description="Helical" evidence="6">
    <location>
        <begin position="172"/>
        <end position="192"/>
    </location>
</feature>
<organism evidence="7 8">
    <name type="scientific">Aspergillus sclerotiicarbonarius (strain CBS 121057 / IBT 28362)</name>
    <dbReference type="NCBI Taxonomy" id="1448318"/>
    <lineage>
        <taxon>Eukaryota</taxon>
        <taxon>Fungi</taxon>
        <taxon>Dikarya</taxon>
        <taxon>Ascomycota</taxon>
        <taxon>Pezizomycotina</taxon>
        <taxon>Eurotiomycetes</taxon>
        <taxon>Eurotiomycetidae</taxon>
        <taxon>Eurotiales</taxon>
        <taxon>Aspergillaceae</taxon>
        <taxon>Aspergillus</taxon>
        <taxon>Aspergillus subgen. Circumdati</taxon>
    </lineage>
</organism>
<dbReference type="STRING" id="1448318.A0A319EQZ1"/>
<keyword evidence="8" id="KW-1185">Reference proteome</keyword>
<dbReference type="VEuPathDB" id="FungiDB:BO78DRAFT_300697"/>
<dbReference type="PANTHER" id="PTHR42038:SF2">
    <property type="entry name" value="TERPENE CYCLASE AUSL"/>
    <property type="match status" value="1"/>
</dbReference>
<protein>
    <recommendedName>
        <fullName evidence="9">Integral membrane protein</fullName>
    </recommendedName>
</protein>
<sequence>MDGFDITHAPPAYRSIEPIVNIFVLGMGLGWVINYIGMVYISFKEQTYAMAILPLCCNIAWEIVFGVIHHQNRLESTVIQTGMVLNLAIMYSAIKCSPNEWAHAPLVQRNLPGIFFLGVAGFFTGHLALVAELGPGLAYSYGALVCQLLLSAGGLCQLLCRGRRRGASYLLWLSRFLGSCCSVGFAYLRWRYWPEAFAWLNSPIMLWALGVFVLLDGSYGVCYWYVVRYEKTVASAREQMVKSR</sequence>
<gene>
    <name evidence="7" type="ORF">BO78DRAFT_300697</name>
</gene>
<evidence type="ECO:0000256" key="1">
    <source>
        <dbReference type="ARBA" id="ARBA00004141"/>
    </source>
</evidence>
<proteinExistence type="inferred from homology"/>
<evidence type="ECO:0000313" key="8">
    <source>
        <dbReference type="Proteomes" id="UP000248423"/>
    </source>
</evidence>
<dbReference type="PANTHER" id="PTHR42038">
    <property type="match status" value="1"/>
</dbReference>
<feature type="transmembrane region" description="Helical" evidence="6">
    <location>
        <begin position="20"/>
        <end position="41"/>
    </location>
</feature>
<comment type="subcellular location">
    <subcellularLocation>
        <location evidence="1">Membrane</location>
        <topology evidence="1">Multi-pass membrane protein</topology>
    </subcellularLocation>
</comment>
<keyword evidence="5 6" id="KW-0472">Membrane</keyword>
<reference evidence="7 8" key="1">
    <citation type="submission" date="2018-02" db="EMBL/GenBank/DDBJ databases">
        <title>The genomes of Aspergillus section Nigri reveals drivers in fungal speciation.</title>
        <authorList>
            <consortium name="DOE Joint Genome Institute"/>
            <person name="Vesth T.C."/>
            <person name="Nybo J."/>
            <person name="Theobald S."/>
            <person name="Brandl J."/>
            <person name="Frisvad J.C."/>
            <person name="Nielsen K.F."/>
            <person name="Lyhne E.K."/>
            <person name="Kogle M.E."/>
            <person name="Kuo A."/>
            <person name="Riley R."/>
            <person name="Clum A."/>
            <person name="Nolan M."/>
            <person name="Lipzen A."/>
            <person name="Salamov A."/>
            <person name="Henrissat B."/>
            <person name="Wiebenga A."/>
            <person name="De vries R.P."/>
            <person name="Grigoriev I.V."/>
            <person name="Mortensen U.H."/>
            <person name="Andersen M.R."/>
            <person name="Baker S.E."/>
        </authorList>
    </citation>
    <scope>NUCLEOTIDE SEQUENCE [LARGE SCALE GENOMIC DNA]</scope>
    <source>
        <strain evidence="7 8">CBS 121057</strain>
    </source>
</reference>
<dbReference type="EMBL" id="KZ826315">
    <property type="protein sequence ID" value="PYI12652.1"/>
    <property type="molecule type" value="Genomic_DNA"/>
</dbReference>
<feature type="transmembrane region" description="Helical" evidence="6">
    <location>
        <begin position="48"/>
        <end position="68"/>
    </location>
</feature>
<dbReference type="Proteomes" id="UP000248423">
    <property type="component" value="Unassembled WGS sequence"/>
</dbReference>
<feature type="transmembrane region" description="Helical" evidence="6">
    <location>
        <begin position="204"/>
        <end position="227"/>
    </location>
</feature>
<accession>A0A319EQZ1</accession>
<dbReference type="AlphaFoldDB" id="A0A319EQZ1"/>
<evidence type="ECO:0000256" key="5">
    <source>
        <dbReference type="ARBA" id="ARBA00023136"/>
    </source>
</evidence>
<dbReference type="OrthoDB" id="5294024at2759"/>
<evidence type="ECO:0000256" key="3">
    <source>
        <dbReference type="ARBA" id="ARBA00022692"/>
    </source>
</evidence>
<evidence type="ECO:0000313" key="7">
    <source>
        <dbReference type="EMBL" id="PYI12652.1"/>
    </source>
</evidence>
<feature type="transmembrane region" description="Helical" evidence="6">
    <location>
        <begin position="114"/>
        <end position="131"/>
    </location>
</feature>
<dbReference type="InterPro" id="IPR039020">
    <property type="entry name" value="PaxB-like"/>
</dbReference>
<feature type="transmembrane region" description="Helical" evidence="6">
    <location>
        <begin position="137"/>
        <end position="160"/>
    </location>
</feature>
<evidence type="ECO:0008006" key="9">
    <source>
        <dbReference type="Google" id="ProtNLM"/>
    </source>
</evidence>
<comment type="similarity">
    <text evidence="2">Belongs to the paxB family.</text>
</comment>
<keyword evidence="4 6" id="KW-1133">Transmembrane helix</keyword>